<reference evidence="1" key="1">
    <citation type="journal article" date="2020" name="G3 (Bethesda)">
        <title>High-Quality Assemblies for Three Invasive Social Wasps from the &lt;i&gt;Vespula&lt;/i&gt; Genus.</title>
        <authorList>
            <person name="Harrop T.W.R."/>
            <person name="Guhlin J."/>
            <person name="McLaughlin G.M."/>
            <person name="Permina E."/>
            <person name="Stockwell P."/>
            <person name="Gilligan J."/>
            <person name="Le Lec M.F."/>
            <person name="Gruber M.A.M."/>
            <person name="Quinn O."/>
            <person name="Lovegrove M."/>
            <person name="Duncan E.J."/>
            <person name="Remnant E.J."/>
            <person name="Van Eeckhoven J."/>
            <person name="Graham B."/>
            <person name="Knapp R.A."/>
            <person name="Langford K.W."/>
            <person name="Kronenberg Z."/>
            <person name="Press M.O."/>
            <person name="Eacker S.M."/>
            <person name="Wilson-Rankin E.E."/>
            <person name="Purcell J."/>
            <person name="Lester P.J."/>
            <person name="Dearden P.K."/>
        </authorList>
    </citation>
    <scope>NUCLEOTIDE SEQUENCE</scope>
    <source>
        <strain evidence="1">Marl-1</strain>
    </source>
</reference>
<proteinExistence type="predicted"/>
<dbReference type="EMBL" id="JACSEA010000004">
    <property type="protein sequence ID" value="KAF7402543.1"/>
    <property type="molecule type" value="Genomic_DNA"/>
</dbReference>
<organism evidence="1 2">
    <name type="scientific">Vespula vulgaris</name>
    <name type="common">Yellow jacket</name>
    <name type="synonym">Wasp</name>
    <dbReference type="NCBI Taxonomy" id="7454"/>
    <lineage>
        <taxon>Eukaryota</taxon>
        <taxon>Metazoa</taxon>
        <taxon>Ecdysozoa</taxon>
        <taxon>Arthropoda</taxon>
        <taxon>Hexapoda</taxon>
        <taxon>Insecta</taxon>
        <taxon>Pterygota</taxon>
        <taxon>Neoptera</taxon>
        <taxon>Endopterygota</taxon>
        <taxon>Hymenoptera</taxon>
        <taxon>Apocrita</taxon>
        <taxon>Aculeata</taxon>
        <taxon>Vespoidea</taxon>
        <taxon>Vespidae</taxon>
        <taxon>Vespinae</taxon>
        <taxon>Vespula</taxon>
    </lineage>
</organism>
<name>A0A834NCM1_VESVU</name>
<keyword evidence="2" id="KW-1185">Reference proteome</keyword>
<protein>
    <submittedName>
        <fullName evidence="1">Uncharacterized protein</fullName>
    </submittedName>
</protein>
<dbReference type="AlphaFoldDB" id="A0A834NCM1"/>
<gene>
    <name evidence="1" type="ORF">HZH66_004810</name>
</gene>
<comment type="caution">
    <text evidence="1">The sequence shown here is derived from an EMBL/GenBank/DDBJ whole genome shotgun (WGS) entry which is preliminary data.</text>
</comment>
<evidence type="ECO:0000313" key="2">
    <source>
        <dbReference type="Proteomes" id="UP000614350"/>
    </source>
</evidence>
<evidence type="ECO:0000313" key="1">
    <source>
        <dbReference type="EMBL" id="KAF7402543.1"/>
    </source>
</evidence>
<accession>A0A834NCM1</accession>
<dbReference type="Proteomes" id="UP000614350">
    <property type="component" value="Unassembled WGS sequence"/>
</dbReference>
<sequence length="259" mass="28774">MDSNSDIVSKEEIFKRQTVRRIYEINQTFKEMLMDIEWPTLTLNVAISCVIGTLSLLERQTEANVLLEHCLRAVCLLNICYVVCQRVTFEYIVAWVGPKRAARGTGRGTGLSTASFHVVVAPLLVLHDEEERKRRTTGHGMRIDESKKEKGKKGDFIIQGRARGSSPFVCPILAQICTGHTNVHGVFLVPFRHTASGGSMDHGTGLLLVVELKSMISIHDSLAVDIGIARRLAQSQSNVVEAGDKQHGCRNYDELDDTE</sequence>